<name>A0A1U7LP27_NEOID</name>
<proteinExistence type="predicted"/>
<gene>
    <name evidence="1" type="ORF">NEOLI_003805</name>
</gene>
<dbReference type="Pfam" id="PF02353">
    <property type="entry name" value="CMAS"/>
    <property type="match status" value="1"/>
</dbReference>
<dbReference type="PANTHER" id="PTHR43667">
    <property type="entry name" value="CYCLOPROPANE-FATTY-ACYL-PHOSPHOLIPID SYNTHASE"/>
    <property type="match status" value="1"/>
</dbReference>
<dbReference type="Gene3D" id="3.40.50.150">
    <property type="entry name" value="Vaccinia Virus protein VP39"/>
    <property type="match status" value="1"/>
</dbReference>
<evidence type="ECO:0000313" key="1">
    <source>
        <dbReference type="EMBL" id="OLL24343.1"/>
    </source>
</evidence>
<dbReference type="OrthoDB" id="8300214at2759"/>
<dbReference type="InterPro" id="IPR050723">
    <property type="entry name" value="CFA/CMAS"/>
</dbReference>
<dbReference type="PANTHER" id="PTHR43667:SF2">
    <property type="entry name" value="FATTY ACID C-METHYL TRANSFERASE"/>
    <property type="match status" value="1"/>
</dbReference>
<dbReference type="SUPFAM" id="SSF53335">
    <property type="entry name" value="S-adenosyl-L-methionine-dependent methyltransferases"/>
    <property type="match status" value="1"/>
</dbReference>
<keyword evidence="1" id="KW-0808">Transferase</keyword>
<sequence length="106" mass="12248">SSDQNRTTEKRTREKGYQDKIVVLLCDYRNHVPVKRYDKICSIEMVESVRKAFLPTYFKVIDQLLKADGGIAVIQGITMPETRYEQYSKGVGLIRKFVALITFIKS</sequence>
<accession>A0A1U7LP27</accession>
<dbReference type="GO" id="GO:0032259">
    <property type="term" value="P:methylation"/>
    <property type="evidence" value="ECO:0007669"/>
    <property type="project" value="UniProtKB-KW"/>
</dbReference>
<feature type="non-terminal residue" evidence="1">
    <location>
        <position position="1"/>
    </location>
</feature>
<keyword evidence="2" id="KW-1185">Reference proteome</keyword>
<comment type="caution">
    <text evidence="1">The sequence shown here is derived from an EMBL/GenBank/DDBJ whole genome shotgun (WGS) entry which is preliminary data.</text>
</comment>
<dbReference type="STRING" id="1198029.A0A1U7LP27"/>
<keyword evidence="1" id="KW-0489">Methyltransferase</keyword>
<dbReference type="AlphaFoldDB" id="A0A1U7LP27"/>
<reference evidence="1 2" key="1">
    <citation type="submission" date="2016-04" db="EMBL/GenBank/DDBJ databases">
        <title>Evolutionary innovation and constraint leading to complex multicellularity in the Ascomycota.</title>
        <authorList>
            <person name="Cisse O."/>
            <person name="Nguyen A."/>
            <person name="Hewitt D.A."/>
            <person name="Jedd G."/>
            <person name="Stajich J.E."/>
        </authorList>
    </citation>
    <scope>NUCLEOTIDE SEQUENCE [LARGE SCALE GENOMIC DNA]</scope>
    <source>
        <strain evidence="1 2">DAH-3</strain>
    </source>
</reference>
<dbReference type="GO" id="GO:0008168">
    <property type="term" value="F:methyltransferase activity"/>
    <property type="evidence" value="ECO:0007669"/>
    <property type="project" value="UniProtKB-KW"/>
</dbReference>
<organism evidence="1 2">
    <name type="scientific">Neolecta irregularis (strain DAH-3)</name>
    <dbReference type="NCBI Taxonomy" id="1198029"/>
    <lineage>
        <taxon>Eukaryota</taxon>
        <taxon>Fungi</taxon>
        <taxon>Dikarya</taxon>
        <taxon>Ascomycota</taxon>
        <taxon>Taphrinomycotina</taxon>
        <taxon>Neolectales</taxon>
        <taxon>Neolectaceae</taxon>
        <taxon>Neolecta</taxon>
    </lineage>
</organism>
<dbReference type="EMBL" id="LXFE01000859">
    <property type="protein sequence ID" value="OLL24343.1"/>
    <property type="molecule type" value="Genomic_DNA"/>
</dbReference>
<dbReference type="InterPro" id="IPR029063">
    <property type="entry name" value="SAM-dependent_MTases_sf"/>
</dbReference>
<protein>
    <submittedName>
        <fullName evidence="1">Tuberculostearic acid methyltransferase UfaA1</fullName>
    </submittedName>
</protein>
<dbReference type="Proteomes" id="UP000186594">
    <property type="component" value="Unassembled WGS sequence"/>
</dbReference>
<evidence type="ECO:0000313" key="2">
    <source>
        <dbReference type="Proteomes" id="UP000186594"/>
    </source>
</evidence>